<dbReference type="PIRSF" id="PIRSF038994">
    <property type="entry name" value="NagA"/>
    <property type="match status" value="1"/>
</dbReference>
<feature type="binding site" evidence="7">
    <location>
        <begin position="310"/>
        <end position="312"/>
    </location>
    <ligand>
        <name>substrate</name>
    </ligand>
</feature>
<sequence length="384" mass="39431">MSRADSFVLHSARTVDASGVVPDAWLLVEDGVIAAAGRGGQWPRRPDLAVVDARGLTATPGFLDLHVHGGAGESFEDGADAIRAALRLHRSRGTTRSLVSLVSRPIGVLEESLATVAALAAVDPLVLGAHLEGPFLAPSRYGAHDPSALTAPDDESISRLLDAADGRLRQITLAPELPGALAAIERFTAAGVVVAVGHTATGAEGARAAFDRGATLLTHAFNAMPGIHHRDPGPVVAAFEDERVTLEIVLDGEHVDPRVAALAFRGAPGRIALVTDAMAAAGSADGAYRLGALDVDVSGGRAVLSGSRTLAGSTLTQDRALRIGLAAGLDERVLVSALTATPARVLGRADLGALAPGFRADIVLLDAASEVRAVWAEGRRVDGR</sequence>
<keyword evidence="11" id="KW-1185">Reference proteome</keyword>
<dbReference type="GO" id="GO:0046872">
    <property type="term" value="F:metal ion binding"/>
    <property type="evidence" value="ECO:0007669"/>
    <property type="project" value="UniProtKB-KW"/>
</dbReference>
<dbReference type="PANTHER" id="PTHR11113">
    <property type="entry name" value="N-ACETYLGLUCOSAMINE-6-PHOSPHATE DEACETYLASE"/>
    <property type="match status" value="1"/>
</dbReference>
<dbReference type="InterPro" id="IPR032466">
    <property type="entry name" value="Metal_Hydrolase"/>
</dbReference>
<name>A0A9X2E107_9MICO</name>
<dbReference type="Pfam" id="PF01979">
    <property type="entry name" value="Amidohydro_1"/>
    <property type="match status" value="1"/>
</dbReference>
<dbReference type="InterPro" id="IPR006680">
    <property type="entry name" value="Amidohydro-rel"/>
</dbReference>
<dbReference type="Proteomes" id="UP001155240">
    <property type="component" value="Unassembled WGS sequence"/>
</dbReference>
<dbReference type="EMBL" id="JAMRYM010000142">
    <property type="protein sequence ID" value="MCM6764348.1"/>
    <property type="molecule type" value="Genomic_DNA"/>
</dbReference>
<dbReference type="GO" id="GO:0006046">
    <property type="term" value="P:N-acetylglucosamine catabolic process"/>
    <property type="evidence" value="ECO:0007669"/>
    <property type="project" value="TreeGrafter"/>
</dbReference>
<dbReference type="InterPro" id="IPR003764">
    <property type="entry name" value="GlcNAc_6-P_deAcase"/>
</dbReference>
<feature type="binding site" evidence="7">
    <location>
        <begin position="222"/>
        <end position="223"/>
    </location>
    <ligand>
        <name>substrate</name>
    </ligand>
</feature>
<keyword evidence="4 5" id="KW-0119">Carbohydrate metabolism</keyword>
<gene>
    <name evidence="10" type="ORF">NB037_18180</name>
</gene>
<evidence type="ECO:0000256" key="3">
    <source>
        <dbReference type="ARBA" id="ARBA00022801"/>
    </source>
</evidence>
<feature type="binding site" evidence="7">
    <location>
        <position position="230"/>
    </location>
    <ligand>
        <name>substrate</name>
    </ligand>
</feature>
<reference evidence="10" key="1">
    <citation type="submission" date="2022-06" db="EMBL/GenBank/DDBJ databases">
        <title>Whole genome shotgun sequencing (WGS) of Rathayibacter sp. ZW T2_19, isolated from stored onions (Allium cepa).</title>
        <authorList>
            <person name="Stoll D.A."/>
            <person name="Huch M."/>
        </authorList>
    </citation>
    <scope>NUCLEOTIDE SEQUENCE</scope>
    <source>
        <strain evidence="10">ZW T2_19</strain>
    </source>
</reference>
<dbReference type="AlphaFoldDB" id="A0A9X2E107"/>
<dbReference type="Gene3D" id="2.30.40.10">
    <property type="entry name" value="Urease, subunit C, domain 1"/>
    <property type="match status" value="1"/>
</dbReference>
<feature type="binding site" evidence="7">
    <location>
        <position position="143"/>
    </location>
    <ligand>
        <name>substrate</name>
    </ligand>
</feature>
<proteinExistence type="inferred from homology"/>
<feature type="domain" description="Amidohydrolase-related" evidence="9">
    <location>
        <begin position="58"/>
        <end position="379"/>
    </location>
</feature>
<keyword evidence="3 5" id="KW-0378">Hydrolase</keyword>
<comment type="caution">
    <text evidence="10">The sequence shown here is derived from an EMBL/GenBank/DDBJ whole genome shotgun (WGS) entry which is preliminary data.</text>
</comment>
<feature type="active site" description="Proton donor/acceptor" evidence="6">
    <location>
        <position position="276"/>
    </location>
</feature>
<evidence type="ECO:0000256" key="6">
    <source>
        <dbReference type="PIRSR" id="PIRSR038994-1"/>
    </source>
</evidence>
<evidence type="ECO:0000256" key="5">
    <source>
        <dbReference type="PIRNR" id="PIRNR038994"/>
    </source>
</evidence>
<evidence type="ECO:0000256" key="4">
    <source>
        <dbReference type="ARBA" id="ARBA00023277"/>
    </source>
</evidence>
<accession>A0A9X2E107</accession>
<dbReference type="PANTHER" id="PTHR11113:SF14">
    <property type="entry name" value="N-ACETYLGLUCOSAMINE-6-PHOSPHATE DEACETYLASE"/>
    <property type="match status" value="1"/>
</dbReference>
<protein>
    <submittedName>
        <fullName evidence="10">Amidohydrolase family protein</fullName>
    </submittedName>
</protein>
<comment type="similarity">
    <text evidence="1 5">Belongs to the metallo-dependent hydrolases superfamily. NagA family.</text>
</comment>
<keyword evidence="2 8" id="KW-0479">Metal-binding</keyword>
<feature type="binding site" evidence="8">
    <location>
        <position position="132"/>
    </location>
    <ligand>
        <name>Zn(2+)</name>
        <dbReference type="ChEBI" id="CHEBI:29105"/>
    </ligand>
</feature>
<dbReference type="GO" id="GO:0008448">
    <property type="term" value="F:N-acetylglucosamine-6-phosphate deacetylase activity"/>
    <property type="evidence" value="ECO:0007669"/>
    <property type="project" value="InterPro"/>
</dbReference>
<feature type="binding site" evidence="8">
    <location>
        <position position="198"/>
    </location>
    <ligand>
        <name>Zn(2+)</name>
        <dbReference type="ChEBI" id="CHEBI:29105"/>
    </ligand>
</feature>
<dbReference type="SUPFAM" id="SSF51556">
    <property type="entry name" value="Metallo-dependent hydrolases"/>
    <property type="match status" value="1"/>
</dbReference>
<evidence type="ECO:0000256" key="1">
    <source>
        <dbReference type="ARBA" id="ARBA00010716"/>
    </source>
</evidence>
<dbReference type="SUPFAM" id="SSF51338">
    <property type="entry name" value="Composite domain of metallo-dependent hydrolases"/>
    <property type="match status" value="1"/>
</dbReference>
<dbReference type="InterPro" id="IPR011059">
    <property type="entry name" value="Metal-dep_hydrolase_composite"/>
</dbReference>
<feature type="binding site" evidence="7">
    <location>
        <position position="254"/>
    </location>
    <ligand>
        <name>substrate</name>
    </ligand>
</feature>
<evidence type="ECO:0000313" key="11">
    <source>
        <dbReference type="Proteomes" id="UP001155240"/>
    </source>
</evidence>
<evidence type="ECO:0000259" key="9">
    <source>
        <dbReference type="Pfam" id="PF01979"/>
    </source>
</evidence>
<evidence type="ECO:0000256" key="2">
    <source>
        <dbReference type="ARBA" id="ARBA00022723"/>
    </source>
</evidence>
<dbReference type="RefSeq" id="WP_251948294.1">
    <property type="nucleotide sequence ID" value="NZ_JAMRYM010000142.1"/>
</dbReference>
<evidence type="ECO:0000313" key="10">
    <source>
        <dbReference type="EMBL" id="MCM6764348.1"/>
    </source>
</evidence>
<dbReference type="Gene3D" id="3.20.20.140">
    <property type="entry name" value="Metal-dependent hydrolases"/>
    <property type="match status" value="1"/>
</dbReference>
<evidence type="ECO:0000256" key="8">
    <source>
        <dbReference type="PIRSR" id="PIRSR038994-3"/>
    </source>
</evidence>
<evidence type="ECO:0000256" key="7">
    <source>
        <dbReference type="PIRSR" id="PIRSR038994-2"/>
    </source>
</evidence>
<feature type="binding site" evidence="8">
    <location>
        <position position="219"/>
    </location>
    <ligand>
        <name>Zn(2+)</name>
        <dbReference type="ChEBI" id="CHEBI:29105"/>
    </ligand>
</feature>
<organism evidence="10 11">
    <name type="scientific">Rathayibacter rubneri</name>
    <dbReference type="NCBI Taxonomy" id="2950106"/>
    <lineage>
        <taxon>Bacteria</taxon>
        <taxon>Bacillati</taxon>
        <taxon>Actinomycetota</taxon>
        <taxon>Actinomycetes</taxon>
        <taxon>Micrococcales</taxon>
        <taxon>Microbacteriaceae</taxon>
        <taxon>Rathayibacter</taxon>
    </lineage>
</organism>
<comment type="cofactor">
    <cofactor evidence="8">
        <name>a divalent metal cation</name>
        <dbReference type="ChEBI" id="CHEBI:60240"/>
    </cofactor>
    <text evidence="8">Binds 1 divalent metal cation per subunit.</text>
</comment>